<protein>
    <submittedName>
        <fullName evidence="8">Uncharacterized protein</fullName>
    </submittedName>
</protein>
<dbReference type="EMBL" id="LSRX01000750">
    <property type="protein sequence ID" value="OLP89655.1"/>
    <property type="molecule type" value="Genomic_DNA"/>
</dbReference>
<evidence type="ECO:0000256" key="3">
    <source>
        <dbReference type="ARBA" id="ARBA00022692"/>
    </source>
</evidence>
<comment type="subcellular location">
    <subcellularLocation>
        <location evidence="1">Membrane</location>
        <topology evidence="1">Multi-pass membrane protein</topology>
    </subcellularLocation>
</comment>
<keyword evidence="9" id="KW-1185">Reference proteome</keyword>
<accession>A0A1Q9D3D9</accession>
<dbReference type="InterPro" id="IPR044669">
    <property type="entry name" value="YneE/VCCN1/2-like"/>
</dbReference>
<comment type="caution">
    <text evidence="8">The sequence shown here is derived from an EMBL/GenBank/DDBJ whole genome shotgun (WGS) entry which is preliminary data.</text>
</comment>
<evidence type="ECO:0000313" key="8">
    <source>
        <dbReference type="EMBL" id="OLP89655.1"/>
    </source>
</evidence>
<gene>
    <name evidence="8" type="ORF">AK812_SmicGene28852</name>
</gene>
<evidence type="ECO:0000256" key="4">
    <source>
        <dbReference type="ARBA" id="ARBA00022989"/>
    </source>
</evidence>
<keyword evidence="5" id="KW-0406">Ion transport</keyword>
<dbReference type="OrthoDB" id="1368at2759"/>
<keyword evidence="2" id="KW-0813">Transport</keyword>
<dbReference type="AlphaFoldDB" id="A0A1Q9D3D9"/>
<sequence length="1011" mass="112286">MVEQGARRLPAKLQFSRDAGGGEAKISSGWLAGISKTLYRKRLKQFPSESVFIRERGMIHYNPNKWSSMFGVRGSVLPVSIRISLPWALVALTIKYLELWGVIDLKVLDFLNTGEIYGGFTFVLGFTLVFRTSQSYTRYWAAATAVHEMGSEWSDSCASLLAFCSCSKARPEEIQRYMHLTVRLFSVLHAMAMEEIAELKHENFRVIDCLGLDRDSLESIHGNDTSANSNRLGHAIKTTTVLCWLKKHIVQSQATGIIAVPPPILTRVFHELSMGLVEYHKAQQVVIWPFPFPYAQLNTFLIWIFLFVSPLVICTWDTSPWIIAGFTLLTGCSMVGLDCIAAEIEAPFGPDQNDLPCFEMMDDYNALLLAQLDPLSWRVPHMNEDALMDYRSLTHPQNDSRTCCVDDSFKEKSGRPPLVPSTNELDLVAHLKTEDAKPPTALHPAEAPKEPAPPKLPSDAVEELRELRRQQQEFFTQQSQQQREYQERHCQLLQHLIQVSSQRSNGGSGQWCAAPARSRVNALLLAAIDIQLQRVRSLPVEKRPPQREALRRRRASILQGGIQAEVVSSHWEGVRKELLERHVIVMKGSWLQGNTRSFFLLTGADLLVFERLDSQPHKVQLSLLGSTARLEESHMKTANPPFETGFPARVGVTLATGGRLWLYAPRFDLAKHWYRTIRLVNQIHESKRGKLALEIPLETIANYMQTHSRRRAWDVLVSCNKIWWERHALLAQCSQAFASMAVLRGWHKMLEVYGARSKAAAEEEASGPGLVPQAQAVALTTDQYDAELLSLREKAISWLQRRARDLMRSDAGLSAAAKSAGRRAGPPLGHVRLQRCIPLVVAAMLADQYRDFMEATTGAVVPSMNLRAPRKSAELRRSTAASAAKVQQMEVPNNASRRRAMLEAVAGMNESETGGGPAGAGGEAAAALQMCSAAAMAMPQLQVPKPGWGLQGGPLLQDAVRLSGGENLILQRVLAASSAPTSESAHAFSLRSAVTTGRSFLDATLPPMPCW</sequence>
<evidence type="ECO:0000256" key="6">
    <source>
        <dbReference type="ARBA" id="ARBA00023136"/>
    </source>
</evidence>
<evidence type="ECO:0000313" key="9">
    <source>
        <dbReference type="Proteomes" id="UP000186817"/>
    </source>
</evidence>
<name>A0A1Q9D3D9_SYMMI</name>
<evidence type="ECO:0000256" key="1">
    <source>
        <dbReference type="ARBA" id="ARBA00004141"/>
    </source>
</evidence>
<reference evidence="8 9" key="1">
    <citation type="submission" date="2016-02" db="EMBL/GenBank/DDBJ databases">
        <title>Genome analysis of coral dinoflagellate symbionts highlights evolutionary adaptations to a symbiotic lifestyle.</title>
        <authorList>
            <person name="Aranda M."/>
            <person name="Li Y."/>
            <person name="Liew Y.J."/>
            <person name="Baumgarten S."/>
            <person name="Simakov O."/>
            <person name="Wilson M."/>
            <person name="Piel J."/>
            <person name="Ashoor H."/>
            <person name="Bougouffa S."/>
            <person name="Bajic V.B."/>
            <person name="Ryu T."/>
            <person name="Ravasi T."/>
            <person name="Bayer T."/>
            <person name="Micklem G."/>
            <person name="Kim H."/>
            <person name="Bhak J."/>
            <person name="Lajeunesse T.C."/>
            <person name="Voolstra C.R."/>
        </authorList>
    </citation>
    <scope>NUCLEOTIDE SEQUENCE [LARGE SCALE GENOMIC DNA]</scope>
    <source>
        <strain evidence="8 9">CCMP2467</strain>
    </source>
</reference>
<evidence type="ECO:0000256" key="5">
    <source>
        <dbReference type="ARBA" id="ARBA00023065"/>
    </source>
</evidence>
<dbReference type="PANTHER" id="PTHR33281">
    <property type="entry name" value="UPF0187 PROTEIN YNEE"/>
    <property type="match status" value="1"/>
</dbReference>
<proteinExistence type="predicted"/>
<keyword evidence="3" id="KW-0812">Transmembrane</keyword>
<evidence type="ECO:0000256" key="7">
    <source>
        <dbReference type="SAM" id="MobiDB-lite"/>
    </source>
</evidence>
<dbReference type="PANTHER" id="PTHR33281:SF20">
    <property type="match status" value="1"/>
</dbReference>
<feature type="region of interest" description="Disordered" evidence="7">
    <location>
        <begin position="438"/>
        <end position="457"/>
    </location>
</feature>
<evidence type="ECO:0000256" key="2">
    <source>
        <dbReference type="ARBA" id="ARBA00022448"/>
    </source>
</evidence>
<organism evidence="8 9">
    <name type="scientific">Symbiodinium microadriaticum</name>
    <name type="common">Dinoflagellate</name>
    <name type="synonym">Zooxanthella microadriatica</name>
    <dbReference type="NCBI Taxonomy" id="2951"/>
    <lineage>
        <taxon>Eukaryota</taxon>
        <taxon>Sar</taxon>
        <taxon>Alveolata</taxon>
        <taxon>Dinophyceae</taxon>
        <taxon>Suessiales</taxon>
        <taxon>Symbiodiniaceae</taxon>
        <taxon>Symbiodinium</taxon>
    </lineage>
</organism>
<keyword evidence="4" id="KW-1133">Transmembrane helix</keyword>
<dbReference type="Proteomes" id="UP000186817">
    <property type="component" value="Unassembled WGS sequence"/>
</dbReference>
<dbReference type="GO" id="GO:0005254">
    <property type="term" value="F:chloride channel activity"/>
    <property type="evidence" value="ECO:0007669"/>
    <property type="project" value="InterPro"/>
</dbReference>
<dbReference type="GO" id="GO:0016020">
    <property type="term" value="C:membrane"/>
    <property type="evidence" value="ECO:0007669"/>
    <property type="project" value="UniProtKB-SubCell"/>
</dbReference>
<dbReference type="Pfam" id="PF25539">
    <property type="entry name" value="Bestrophin_2"/>
    <property type="match status" value="1"/>
</dbReference>
<keyword evidence="6" id="KW-0472">Membrane</keyword>